<dbReference type="Pfam" id="PF00329">
    <property type="entry name" value="Complex1_30kDa"/>
    <property type="match status" value="1"/>
</dbReference>
<organism evidence="3 4">
    <name type="scientific">Pseudodesulfovibrio alkaliphilus</name>
    <dbReference type="NCBI Taxonomy" id="2661613"/>
    <lineage>
        <taxon>Bacteria</taxon>
        <taxon>Pseudomonadati</taxon>
        <taxon>Thermodesulfobacteriota</taxon>
        <taxon>Desulfovibrionia</taxon>
        <taxon>Desulfovibrionales</taxon>
        <taxon>Desulfovibrionaceae</taxon>
    </lineage>
</organism>
<dbReference type="InterPro" id="IPR001268">
    <property type="entry name" value="NADH_UbQ_OxRdtase_30kDa_su"/>
</dbReference>
<dbReference type="GO" id="GO:0008137">
    <property type="term" value="F:NADH dehydrogenase (ubiquinone) activity"/>
    <property type="evidence" value="ECO:0007669"/>
    <property type="project" value="InterPro"/>
</dbReference>
<dbReference type="RefSeq" id="WP_155932544.1">
    <property type="nucleotide sequence ID" value="NZ_WODC01000002.1"/>
</dbReference>
<dbReference type="Proteomes" id="UP000461162">
    <property type="component" value="Unassembled WGS sequence"/>
</dbReference>
<evidence type="ECO:0000256" key="1">
    <source>
        <dbReference type="ARBA" id="ARBA00007569"/>
    </source>
</evidence>
<name>A0A7K1KLF0_9BACT</name>
<dbReference type="EMBL" id="WODC01000002">
    <property type="protein sequence ID" value="MUM76899.1"/>
    <property type="molecule type" value="Genomic_DNA"/>
</dbReference>
<protein>
    <submittedName>
        <fullName evidence="3">NADH-quinone oxidoreductase subunit C</fullName>
    </submittedName>
</protein>
<dbReference type="PANTHER" id="PTHR10884:SF14">
    <property type="entry name" value="NADH DEHYDROGENASE [UBIQUINONE] IRON-SULFUR PROTEIN 3, MITOCHONDRIAL"/>
    <property type="match status" value="1"/>
</dbReference>
<sequence>MLQALEGIPTQLVARQDRGATGHFWSVFLAPGQVLKAARKLMGAEYSLEDILALDFAEGFLVLYHFNRWDIDERVTLRVLVSRENPVVPSIAGIFHGAEWHERETRDFHGIIFEGNPNFVPLLMPAEDADVHPLVKSDKARLSIKEVLSLGEIVSSNGEIEALFAEAEAGEASDA</sequence>
<feature type="domain" description="NADH:ubiquinone oxidoreductase 30kDa subunit" evidence="2">
    <location>
        <begin position="31"/>
        <end position="137"/>
    </location>
</feature>
<dbReference type="PANTHER" id="PTHR10884">
    <property type="entry name" value="NADH DEHYDROGENASE UBIQUINONE IRON-SULFUR PROTEIN 3"/>
    <property type="match status" value="1"/>
</dbReference>
<proteinExistence type="inferred from homology"/>
<comment type="caution">
    <text evidence="3">The sequence shown here is derived from an EMBL/GenBank/DDBJ whole genome shotgun (WGS) entry which is preliminary data.</text>
</comment>
<evidence type="ECO:0000313" key="3">
    <source>
        <dbReference type="EMBL" id="MUM76899.1"/>
    </source>
</evidence>
<dbReference type="Gene3D" id="3.30.460.80">
    <property type="entry name" value="NADH:ubiquinone oxidoreductase, 30kDa subunit"/>
    <property type="match status" value="1"/>
</dbReference>
<accession>A0A7K1KLF0</accession>
<keyword evidence="4" id="KW-1185">Reference proteome</keyword>
<reference evidence="3 4" key="1">
    <citation type="submission" date="2019-11" db="EMBL/GenBank/DDBJ databases">
        <title>Pseudodesulfovibrio alkaliphilus, sp. nov., an alkaliphilic sulfate-reducing bacteria from mud volcano of Taman peninsula, Russia.</title>
        <authorList>
            <person name="Frolova A."/>
            <person name="Merkel A.Y."/>
            <person name="Slobodkin A.I."/>
        </authorList>
    </citation>
    <scope>NUCLEOTIDE SEQUENCE [LARGE SCALE GENOMIC DNA]</scope>
    <source>
        <strain evidence="3 4">F-1</strain>
    </source>
</reference>
<dbReference type="InterPro" id="IPR037232">
    <property type="entry name" value="NADH_quin_OxRdtase_su_C/D-like"/>
</dbReference>
<comment type="similarity">
    <text evidence="1">Belongs to the complex I 30 kDa subunit family.</text>
</comment>
<evidence type="ECO:0000259" key="2">
    <source>
        <dbReference type="Pfam" id="PF00329"/>
    </source>
</evidence>
<evidence type="ECO:0000313" key="4">
    <source>
        <dbReference type="Proteomes" id="UP000461162"/>
    </source>
</evidence>
<gene>
    <name evidence="3" type="ORF">GKC30_04545</name>
</gene>
<dbReference type="AlphaFoldDB" id="A0A7K1KLF0"/>
<dbReference type="SUPFAM" id="SSF143243">
    <property type="entry name" value="Nqo5-like"/>
    <property type="match status" value="1"/>
</dbReference>